<protein>
    <submittedName>
        <fullName evidence="1">Uncharacterized protein</fullName>
    </submittedName>
</protein>
<dbReference type="Proteomes" id="UP000075920">
    <property type="component" value="Unassembled WGS sequence"/>
</dbReference>
<name>A0A182VX84_9DIPT</name>
<evidence type="ECO:0000313" key="1">
    <source>
        <dbReference type="EnsemblMetazoa" id="AMIN002683-PA"/>
    </source>
</evidence>
<dbReference type="VEuPathDB" id="VectorBase:AMIN002683"/>
<proteinExistence type="predicted"/>
<evidence type="ECO:0000313" key="2">
    <source>
        <dbReference type="Proteomes" id="UP000075920"/>
    </source>
</evidence>
<dbReference type="AlphaFoldDB" id="A0A182VX84"/>
<keyword evidence="2" id="KW-1185">Reference proteome</keyword>
<dbReference type="EnsemblMetazoa" id="AMIN002683-RA">
    <property type="protein sequence ID" value="AMIN002683-PA"/>
    <property type="gene ID" value="AMIN002683"/>
</dbReference>
<sequence length="157" mass="17727">MAALVAAAFCKEGLLVGGGSRKLGSVTANFCPMQFRGPALNGMYWYGFVFSADDSTLNRSGSNFSGFGKVQPKRFLDDQIQIAHIVQHRQRNRLLTIVAHNVAYFVEHFLLNVGIFRQTKQYEADGGCGRIMSLEHERIHLLTYLQIRQWSTIDRCL</sequence>
<reference evidence="2" key="1">
    <citation type="submission" date="2013-03" db="EMBL/GenBank/DDBJ databases">
        <title>The Genome Sequence of Anopheles minimus MINIMUS1.</title>
        <authorList>
            <consortium name="The Broad Institute Genomics Platform"/>
            <person name="Neafsey D.E."/>
            <person name="Walton C."/>
            <person name="Walker B."/>
            <person name="Young S.K."/>
            <person name="Zeng Q."/>
            <person name="Gargeya S."/>
            <person name="Fitzgerald M."/>
            <person name="Haas B."/>
            <person name="Abouelleil A."/>
            <person name="Allen A.W."/>
            <person name="Alvarado L."/>
            <person name="Arachchi H.M."/>
            <person name="Berlin A.M."/>
            <person name="Chapman S.B."/>
            <person name="Gainer-Dewar J."/>
            <person name="Goldberg J."/>
            <person name="Griggs A."/>
            <person name="Gujja S."/>
            <person name="Hansen M."/>
            <person name="Howarth C."/>
            <person name="Imamovic A."/>
            <person name="Ireland A."/>
            <person name="Larimer J."/>
            <person name="McCowan C."/>
            <person name="Murphy C."/>
            <person name="Pearson M."/>
            <person name="Poon T.W."/>
            <person name="Priest M."/>
            <person name="Roberts A."/>
            <person name="Saif S."/>
            <person name="Shea T."/>
            <person name="Sisk P."/>
            <person name="Sykes S."/>
            <person name="Wortman J."/>
            <person name="Nusbaum C."/>
            <person name="Birren B."/>
        </authorList>
    </citation>
    <scope>NUCLEOTIDE SEQUENCE [LARGE SCALE GENOMIC DNA]</scope>
    <source>
        <strain evidence="2">MINIMUS1</strain>
    </source>
</reference>
<reference evidence="1" key="2">
    <citation type="submission" date="2020-05" db="UniProtKB">
        <authorList>
            <consortium name="EnsemblMetazoa"/>
        </authorList>
    </citation>
    <scope>IDENTIFICATION</scope>
    <source>
        <strain evidence="1">MINIMUS1</strain>
    </source>
</reference>
<organism evidence="1 2">
    <name type="scientific">Anopheles minimus</name>
    <dbReference type="NCBI Taxonomy" id="112268"/>
    <lineage>
        <taxon>Eukaryota</taxon>
        <taxon>Metazoa</taxon>
        <taxon>Ecdysozoa</taxon>
        <taxon>Arthropoda</taxon>
        <taxon>Hexapoda</taxon>
        <taxon>Insecta</taxon>
        <taxon>Pterygota</taxon>
        <taxon>Neoptera</taxon>
        <taxon>Endopterygota</taxon>
        <taxon>Diptera</taxon>
        <taxon>Nematocera</taxon>
        <taxon>Culicoidea</taxon>
        <taxon>Culicidae</taxon>
        <taxon>Anophelinae</taxon>
        <taxon>Anopheles</taxon>
    </lineage>
</organism>
<accession>A0A182VX84</accession>